<protein>
    <submittedName>
        <fullName evidence="2">Uncharacterized protein</fullName>
    </submittedName>
</protein>
<dbReference type="AlphaFoldDB" id="A0A6V7XBC2"/>
<dbReference type="Proteomes" id="UP000580250">
    <property type="component" value="Unassembled WGS sequence"/>
</dbReference>
<sequence>MCLIVCVYFILFCVHLWLNWIFYVKIICRLYVSVMKDYLRAVIWRMKAFQNLLLNFAVIFYLHRLNYLHKIINSLPTATSPSPLPNSLLIQIEQLPSLEFFYKNYYLPVLPL</sequence>
<comment type="caution">
    <text evidence="2">The sequence shown here is derived from an EMBL/GenBank/DDBJ whole genome shotgun (WGS) entry which is preliminary data.</text>
</comment>
<dbReference type="EMBL" id="CAJEWN010001320">
    <property type="protein sequence ID" value="CAD2196475.1"/>
    <property type="molecule type" value="Genomic_DNA"/>
</dbReference>
<feature type="transmembrane region" description="Helical" evidence="1">
    <location>
        <begin position="44"/>
        <end position="62"/>
    </location>
</feature>
<name>A0A6V7XBC2_MELEN</name>
<proteinExistence type="predicted"/>
<organism evidence="2 3">
    <name type="scientific">Meloidogyne enterolobii</name>
    <name type="common">Root-knot nematode worm</name>
    <name type="synonym">Meloidogyne mayaguensis</name>
    <dbReference type="NCBI Taxonomy" id="390850"/>
    <lineage>
        <taxon>Eukaryota</taxon>
        <taxon>Metazoa</taxon>
        <taxon>Ecdysozoa</taxon>
        <taxon>Nematoda</taxon>
        <taxon>Chromadorea</taxon>
        <taxon>Rhabditida</taxon>
        <taxon>Tylenchina</taxon>
        <taxon>Tylenchomorpha</taxon>
        <taxon>Tylenchoidea</taxon>
        <taxon>Meloidogynidae</taxon>
        <taxon>Meloidogyninae</taxon>
        <taxon>Meloidogyne</taxon>
    </lineage>
</organism>
<gene>
    <name evidence="2" type="ORF">MENT_LOCUS49643</name>
</gene>
<evidence type="ECO:0000313" key="2">
    <source>
        <dbReference type="EMBL" id="CAD2196475.1"/>
    </source>
</evidence>
<evidence type="ECO:0000313" key="3">
    <source>
        <dbReference type="Proteomes" id="UP000580250"/>
    </source>
</evidence>
<reference evidence="2 3" key="1">
    <citation type="submission" date="2020-08" db="EMBL/GenBank/DDBJ databases">
        <authorList>
            <person name="Koutsovoulos G."/>
            <person name="Danchin GJ E."/>
        </authorList>
    </citation>
    <scope>NUCLEOTIDE SEQUENCE [LARGE SCALE GENOMIC DNA]</scope>
</reference>
<keyword evidence="1" id="KW-1133">Transmembrane helix</keyword>
<keyword evidence="1" id="KW-0472">Membrane</keyword>
<feature type="transmembrane region" description="Helical" evidence="1">
    <location>
        <begin position="7"/>
        <end position="32"/>
    </location>
</feature>
<accession>A0A6V7XBC2</accession>
<evidence type="ECO:0000256" key="1">
    <source>
        <dbReference type="SAM" id="Phobius"/>
    </source>
</evidence>
<keyword evidence="1" id="KW-0812">Transmembrane</keyword>